<protein>
    <submittedName>
        <fullName evidence="2">Uncharacterized protein</fullName>
    </submittedName>
</protein>
<dbReference type="EMBL" id="KV417533">
    <property type="protein sequence ID" value="KZP23254.1"/>
    <property type="molecule type" value="Genomic_DNA"/>
</dbReference>
<gene>
    <name evidence="2" type="ORF">FIBSPDRAFT_459324</name>
</gene>
<proteinExistence type="predicted"/>
<keyword evidence="1" id="KW-0472">Membrane</keyword>
<evidence type="ECO:0000256" key="1">
    <source>
        <dbReference type="SAM" id="Phobius"/>
    </source>
</evidence>
<name>A0A166LRT3_9AGAM</name>
<evidence type="ECO:0000313" key="3">
    <source>
        <dbReference type="Proteomes" id="UP000076532"/>
    </source>
</evidence>
<feature type="transmembrane region" description="Helical" evidence="1">
    <location>
        <begin position="20"/>
        <end position="43"/>
    </location>
</feature>
<keyword evidence="1" id="KW-1133">Transmembrane helix</keyword>
<keyword evidence="3" id="KW-1185">Reference proteome</keyword>
<dbReference type="Proteomes" id="UP000076532">
    <property type="component" value="Unassembled WGS sequence"/>
</dbReference>
<accession>A0A166LRT3</accession>
<keyword evidence="1" id="KW-0812">Transmembrane</keyword>
<evidence type="ECO:0000313" key="2">
    <source>
        <dbReference type="EMBL" id="KZP23254.1"/>
    </source>
</evidence>
<dbReference type="AlphaFoldDB" id="A0A166LRT3"/>
<reference evidence="2 3" key="1">
    <citation type="journal article" date="2016" name="Mol. Biol. Evol.">
        <title>Comparative Genomics of Early-Diverging Mushroom-Forming Fungi Provides Insights into the Origins of Lignocellulose Decay Capabilities.</title>
        <authorList>
            <person name="Nagy L.G."/>
            <person name="Riley R."/>
            <person name="Tritt A."/>
            <person name="Adam C."/>
            <person name="Daum C."/>
            <person name="Floudas D."/>
            <person name="Sun H."/>
            <person name="Yadav J.S."/>
            <person name="Pangilinan J."/>
            <person name="Larsson K.H."/>
            <person name="Matsuura K."/>
            <person name="Barry K."/>
            <person name="Labutti K."/>
            <person name="Kuo R."/>
            <person name="Ohm R.A."/>
            <person name="Bhattacharya S.S."/>
            <person name="Shirouzu T."/>
            <person name="Yoshinaga Y."/>
            <person name="Martin F.M."/>
            <person name="Grigoriev I.V."/>
            <person name="Hibbett D.S."/>
        </authorList>
    </citation>
    <scope>NUCLEOTIDE SEQUENCE [LARGE SCALE GENOMIC DNA]</scope>
    <source>
        <strain evidence="2 3">CBS 109695</strain>
    </source>
</reference>
<organism evidence="2 3">
    <name type="scientific">Athelia psychrophila</name>
    <dbReference type="NCBI Taxonomy" id="1759441"/>
    <lineage>
        <taxon>Eukaryota</taxon>
        <taxon>Fungi</taxon>
        <taxon>Dikarya</taxon>
        <taxon>Basidiomycota</taxon>
        <taxon>Agaricomycotina</taxon>
        <taxon>Agaricomycetes</taxon>
        <taxon>Agaricomycetidae</taxon>
        <taxon>Atheliales</taxon>
        <taxon>Atheliaceae</taxon>
        <taxon>Athelia</taxon>
    </lineage>
</organism>
<sequence>MAVKIRVQPPRIAKCGRGKFIGRPTCAVVSPFLFISIIVSSLLPASDCHRLSKTSPTWCRAPVHPLCMFSLFSICYTLTNVPLAAPLSRSVGIHPSSSACRPSTYHAADARAVRSPHACPAATSPAHLPITGRTYTPPSLGARWPVCRHDQCSRPLCIAQPTPTHLPAHHPHPQVVSLNPSIRSHQRSPGSTYVLAVCRLHSQPATQPPRFIRAFARPPARYTLDVHVGTPVLRTNVLTAHT</sequence>